<evidence type="ECO:0008006" key="6">
    <source>
        <dbReference type="Google" id="ProtNLM"/>
    </source>
</evidence>
<evidence type="ECO:0000313" key="4">
    <source>
        <dbReference type="Proteomes" id="UP000189004"/>
    </source>
</evidence>
<comment type="caution">
    <text evidence="3">The sequence shown here is derived from an EMBL/GenBank/DDBJ whole genome shotgun (WGS) entry which is preliminary data.</text>
</comment>
<proteinExistence type="predicted"/>
<dbReference type="RefSeq" id="WP_077689582.1">
    <property type="nucleotide sequence ID" value="NZ_JACCHL010000001.1"/>
</dbReference>
<reference evidence="3" key="2">
    <citation type="submission" date="2016-08" db="EMBL/GenBank/DDBJ databases">
        <authorList>
            <person name="Seilhamer J.J."/>
        </authorList>
    </citation>
    <scope>NUCLEOTIDE SEQUENCE [LARGE SCALE GENOMIC DNA]</scope>
    <source>
        <strain evidence="3">UTMC102</strain>
    </source>
</reference>
<feature type="signal peptide" evidence="1">
    <location>
        <begin position="1"/>
        <end position="25"/>
    </location>
</feature>
<dbReference type="InterPro" id="IPR021417">
    <property type="entry name" value="DUF3060"/>
</dbReference>
<organism evidence="3 4">
    <name type="scientific">Nocardiopsis sinuspersici</name>
    <dbReference type="NCBI Taxonomy" id="501010"/>
    <lineage>
        <taxon>Bacteria</taxon>
        <taxon>Bacillati</taxon>
        <taxon>Actinomycetota</taxon>
        <taxon>Actinomycetes</taxon>
        <taxon>Streptosporangiales</taxon>
        <taxon>Nocardiopsidaceae</taxon>
        <taxon>Nocardiopsis</taxon>
    </lineage>
</organism>
<accession>A0A7Y9XEQ3</accession>
<dbReference type="AlphaFoldDB" id="A0A1V3BXW2"/>
<name>A0A1V3BXW2_9ACTN</name>
<protein>
    <recommendedName>
        <fullName evidence="6">DUF3060 domain-containing protein</fullName>
    </recommendedName>
</protein>
<dbReference type="Proteomes" id="UP000584931">
    <property type="component" value="Unassembled WGS sequence"/>
</dbReference>
<evidence type="ECO:0000313" key="3">
    <source>
        <dbReference type="EMBL" id="OOC53222.1"/>
    </source>
</evidence>
<reference evidence="4" key="1">
    <citation type="submission" date="2016-08" db="EMBL/GenBank/DDBJ databases">
        <authorList>
            <person name="Tokovenko B."/>
            <person name="Kalinowski J."/>
        </authorList>
    </citation>
    <scope>NUCLEOTIDE SEQUENCE [LARGE SCALE GENOMIC DNA]</scope>
    <source>
        <strain evidence="4">UTMC102</strain>
    </source>
</reference>
<dbReference type="Pfam" id="PF11259">
    <property type="entry name" value="DUF3060"/>
    <property type="match status" value="1"/>
</dbReference>
<keyword evidence="4" id="KW-1185">Reference proteome</keyword>
<gene>
    <name evidence="2" type="ORF">HNR06_004020</name>
    <name evidence="3" type="ORF">NOSIN_04795</name>
</gene>
<reference evidence="2 5" key="3">
    <citation type="submission" date="2020-07" db="EMBL/GenBank/DDBJ databases">
        <title>Sequencing the genomes of 1000 actinobacteria strains.</title>
        <authorList>
            <person name="Klenk H.-P."/>
        </authorList>
    </citation>
    <scope>NUCLEOTIDE SEQUENCE [LARGE SCALE GENOMIC DNA]</scope>
    <source>
        <strain evidence="2 5">DSM 45278</strain>
    </source>
</reference>
<dbReference type="EMBL" id="MCOK01000001">
    <property type="protein sequence ID" value="OOC53222.1"/>
    <property type="molecule type" value="Genomic_DNA"/>
</dbReference>
<evidence type="ECO:0000256" key="1">
    <source>
        <dbReference type="SAM" id="SignalP"/>
    </source>
</evidence>
<sequence length="148" mass="14941">MRVRLLAAAGGGLLLTSLLPGCGLAFGHEEVEVPNGAPGTEDAADDVVIPDHNVSNGDTLIVVDDGAEINEDCDGREVMVTADDAVVVLHGDCGLVRATGRGSTVDVGSADKIVLIGVDNVVSFASGRPEVVNHGRNTTVTEGGVAGK</sequence>
<dbReference type="EMBL" id="JACCHL010000001">
    <property type="protein sequence ID" value="NYH54431.1"/>
    <property type="molecule type" value="Genomic_DNA"/>
</dbReference>
<accession>A0A1V3BXW2</accession>
<evidence type="ECO:0000313" key="5">
    <source>
        <dbReference type="Proteomes" id="UP000584931"/>
    </source>
</evidence>
<keyword evidence="1" id="KW-0732">Signal</keyword>
<dbReference type="OrthoDB" id="3429883at2"/>
<dbReference type="Proteomes" id="UP000189004">
    <property type="component" value="Unassembled WGS sequence"/>
</dbReference>
<feature type="chain" id="PRO_5044566663" description="DUF3060 domain-containing protein" evidence="1">
    <location>
        <begin position="26"/>
        <end position="148"/>
    </location>
</feature>
<evidence type="ECO:0000313" key="2">
    <source>
        <dbReference type="EMBL" id="NYH54431.1"/>
    </source>
</evidence>